<proteinExistence type="predicted"/>
<dbReference type="EMBL" id="DRBC01000058">
    <property type="protein sequence ID" value="HDN84312.1"/>
    <property type="molecule type" value="Genomic_DNA"/>
</dbReference>
<evidence type="ECO:0000313" key="1">
    <source>
        <dbReference type="EMBL" id="HDN84312.1"/>
    </source>
</evidence>
<organism evidence="1">
    <name type="scientific">Aerophobetes bacterium</name>
    <dbReference type="NCBI Taxonomy" id="2030807"/>
    <lineage>
        <taxon>Bacteria</taxon>
        <taxon>Candidatus Aerophobota</taxon>
    </lineage>
</organism>
<dbReference type="AlphaFoldDB" id="A0A7V0QRS1"/>
<sequence>MCYSEELAGIKMSYRLEGAYCPYKYIQIDISGEGEAKLEYEIYKEYLSSKDEPAKKSIKFKIEKTKIEELLRAYQEVDFFNIEIYDLNKDKVRVTDVGTTTLSLSYGGKERTLSYGYIENNPFQKLISLYWELINKYLPQK</sequence>
<name>A0A7V0QRS1_UNCAE</name>
<accession>A0A7V0QRS1</accession>
<reference evidence="1" key="1">
    <citation type="journal article" date="2020" name="mSystems">
        <title>Genome- and Community-Level Interaction Insights into Carbon Utilization and Element Cycling Functions of Hydrothermarchaeota in Hydrothermal Sediment.</title>
        <authorList>
            <person name="Zhou Z."/>
            <person name="Liu Y."/>
            <person name="Xu W."/>
            <person name="Pan J."/>
            <person name="Luo Z.H."/>
            <person name="Li M."/>
        </authorList>
    </citation>
    <scope>NUCLEOTIDE SEQUENCE [LARGE SCALE GENOMIC DNA]</scope>
    <source>
        <strain evidence="1">HyVt-219</strain>
    </source>
</reference>
<gene>
    <name evidence="1" type="ORF">ENG47_00970</name>
</gene>
<dbReference type="Proteomes" id="UP000885660">
    <property type="component" value="Unassembled WGS sequence"/>
</dbReference>
<comment type="caution">
    <text evidence="1">The sequence shown here is derived from an EMBL/GenBank/DDBJ whole genome shotgun (WGS) entry which is preliminary data.</text>
</comment>
<protein>
    <submittedName>
        <fullName evidence="1">Uncharacterized protein</fullName>
    </submittedName>
</protein>